<proteinExistence type="predicted"/>
<evidence type="ECO:0000313" key="1">
    <source>
        <dbReference type="EMBL" id="MBA2870225.1"/>
    </source>
</evidence>
<gene>
    <name evidence="1" type="ORF">HNQ85_000483</name>
</gene>
<dbReference type="EMBL" id="JACDUU010000001">
    <property type="protein sequence ID" value="MBA2870225.1"/>
    <property type="molecule type" value="Genomic_DNA"/>
</dbReference>
<dbReference type="AlphaFoldDB" id="A0A7V9YXJ6"/>
<dbReference type="Proteomes" id="UP000580891">
    <property type="component" value="Unassembled WGS sequence"/>
</dbReference>
<sequence>MDKHEDRSFHRIIAEPSTEVKLVIKTNLDPQTITEENPYIDKGNKASEELKAFFEEEKK</sequence>
<evidence type="ECO:0000313" key="2">
    <source>
        <dbReference type="Proteomes" id="UP000580891"/>
    </source>
</evidence>
<keyword evidence="2" id="KW-1185">Reference proteome</keyword>
<protein>
    <submittedName>
        <fullName evidence="1">Uncharacterized protein</fullName>
    </submittedName>
</protein>
<dbReference type="RefSeq" id="WP_181535856.1">
    <property type="nucleotide sequence ID" value="NZ_JACDUU010000001.1"/>
</dbReference>
<reference evidence="1 2" key="1">
    <citation type="submission" date="2020-07" db="EMBL/GenBank/DDBJ databases">
        <title>Genomic Encyclopedia of Type Strains, Phase IV (KMG-IV): sequencing the most valuable type-strain genomes for metagenomic binning, comparative biology and taxonomic classification.</title>
        <authorList>
            <person name="Goeker M."/>
        </authorList>
    </citation>
    <scope>NUCLEOTIDE SEQUENCE [LARGE SCALE GENOMIC DNA]</scope>
    <source>
        <strain evidence="1 2">DSM 25220</strain>
    </source>
</reference>
<name>A0A7V9YXJ6_9BACL</name>
<accession>A0A7V9YXJ6</accession>
<comment type="caution">
    <text evidence="1">The sequence shown here is derived from an EMBL/GenBank/DDBJ whole genome shotgun (WGS) entry which is preliminary data.</text>
</comment>
<organism evidence="1 2">
    <name type="scientific">[Anoxybacillus] calidus</name>
    <dbReference type="NCBI Taxonomy" id="575178"/>
    <lineage>
        <taxon>Bacteria</taxon>
        <taxon>Bacillati</taxon>
        <taxon>Bacillota</taxon>
        <taxon>Bacilli</taxon>
        <taxon>Bacillales</taxon>
        <taxon>Anoxybacillaceae</taxon>
        <taxon>Paranoxybacillus</taxon>
    </lineage>
</organism>